<dbReference type="Pfam" id="PF00106">
    <property type="entry name" value="adh_short"/>
    <property type="match status" value="1"/>
</dbReference>
<keyword evidence="5" id="KW-1185">Reference proteome</keyword>
<evidence type="ECO:0000256" key="1">
    <source>
        <dbReference type="ARBA" id="ARBA00023002"/>
    </source>
</evidence>
<keyword evidence="3" id="KW-0812">Transmembrane</keyword>
<dbReference type="SUPFAM" id="SSF51735">
    <property type="entry name" value="NAD(P)-binding Rossmann-fold domains"/>
    <property type="match status" value="1"/>
</dbReference>
<comment type="similarity">
    <text evidence="2">Belongs to the short-chain dehydrogenases/reductases (SDR) family.</text>
</comment>
<dbReference type="PANTHER" id="PTHR43157:SF31">
    <property type="entry name" value="PHOSPHATIDYLINOSITOL-GLYCAN BIOSYNTHESIS CLASS F PROTEIN"/>
    <property type="match status" value="1"/>
</dbReference>
<dbReference type="InterPro" id="IPR002347">
    <property type="entry name" value="SDR_fam"/>
</dbReference>
<gene>
    <name evidence="4" type="ORF">E2F43_18640</name>
</gene>
<evidence type="ECO:0000256" key="2">
    <source>
        <dbReference type="RuleBase" id="RU000363"/>
    </source>
</evidence>
<dbReference type="PRINTS" id="PR00081">
    <property type="entry name" value="GDHRDH"/>
</dbReference>
<evidence type="ECO:0000256" key="3">
    <source>
        <dbReference type="SAM" id="Phobius"/>
    </source>
</evidence>
<proteinExistence type="inferred from homology"/>
<dbReference type="Proteomes" id="UP000295554">
    <property type="component" value="Unassembled WGS sequence"/>
</dbReference>
<reference evidence="4 5" key="1">
    <citation type="submission" date="2019-03" db="EMBL/GenBank/DDBJ databases">
        <title>Seongchinamella monodicae gen. nov., sp. nov., a novel member of the Gammaproteobacteria isolated from a tidal mudflat of beach.</title>
        <authorList>
            <person name="Yang H.G."/>
            <person name="Kang J.W."/>
            <person name="Lee S.D."/>
        </authorList>
    </citation>
    <scope>NUCLEOTIDE SEQUENCE [LARGE SCALE GENOMIC DNA]</scope>
    <source>
        <strain evidence="4 5">GH4-78</strain>
    </source>
</reference>
<organism evidence="4 5">
    <name type="scientific">Seongchinamella unica</name>
    <dbReference type="NCBI Taxonomy" id="2547392"/>
    <lineage>
        <taxon>Bacteria</taxon>
        <taxon>Pseudomonadati</taxon>
        <taxon>Pseudomonadota</taxon>
        <taxon>Gammaproteobacteria</taxon>
        <taxon>Cellvibrionales</taxon>
        <taxon>Halieaceae</taxon>
        <taxon>Seongchinamella</taxon>
    </lineage>
</organism>
<keyword evidence="1" id="KW-0560">Oxidoreductase</keyword>
<accession>A0A4R5LN43</accession>
<evidence type="ECO:0000313" key="4">
    <source>
        <dbReference type="EMBL" id="TDG11403.1"/>
    </source>
</evidence>
<keyword evidence="3" id="KW-0472">Membrane</keyword>
<dbReference type="OrthoDB" id="109589at2"/>
<dbReference type="GO" id="GO:0016491">
    <property type="term" value="F:oxidoreductase activity"/>
    <property type="evidence" value="ECO:0007669"/>
    <property type="project" value="UniProtKB-KW"/>
</dbReference>
<dbReference type="InterPro" id="IPR036291">
    <property type="entry name" value="NAD(P)-bd_dom_sf"/>
</dbReference>
<comment type="caution">
    <text evidence="4">The sequence shown here is derived from an EMBL/GenBank/DDBJ whole genome shotgun (WGS) entry which is preliminary data.</text>
</comment>
<sequence>MRVSCVCQCCESSSICGGRLTARTGVDRAVRARRSRPLYWLFAAVSGPVSQWYFPRASPWRRYTVDSLPASNGGQQQNAHRNIEDVDEKIAIVTGAHAGLGYNTTQKLLREGYSVVMGCRCLETANTAREQLLKEAPEANLEIIPLDLSVPDSVAAFSDAFAARFGRLNLLINNAAIMGVPLTRNDAGFELHLATNYLGPFALTGLLLPYFEGDQPGRIVNVGRLAHRIGKLPLDDINWQRDHYKPMAAYDRSKLAWQCFTQELARRLAACDSTVIAVGAHPGFAATEIGNKSGYTQPKGPLRQWFLDRMRGLIPGPEVACEPIMLAALGEEVENGDYCGPGGFMEFKGASAPAKVHKLAHDEDTGRRLWALSEEMTGVYFLSAGATTPGGPPPNTC</sequence>
<dbReference type="PRINTS" id="PR00080">
    <property type="entry name" value="SDRFAMILY"/>
</dbReference>
<dbReference type="Gene3D" id="3.40.50.720">
    <property type="entry name" value="NAD(P)-binding Rossmann-like Domain"/>
    <property type="match status" value="1"/>
</dbReference>
<keyword evidence="3" id="KW-1133">Transmembrane helix</keyword>
<dbReference type="EMBL" id="SMSE01000006">
    <property type="protein sequence ID" value="TDG11403.1"/>
    <property type="molecule type" value="Genomic_DNA"/>
</dbReference>
<feature type="transmembrane region" description="Helical" evidence="3">
    <location>
        <begin position="38"/>
        <end position="54"/>
    </location>
</feature>
<evidence type="ECO:0000313" key="5">
    <source>
        <dbReference type="Proteomes" id="UP000295554"/>
    </source>
</evidence>
<protein>
    <submittedName>
        <fullName evidence="4">SDR family NAD(P)-dependent oxidoreductase</fullName>
    </submittedName>
</protein>
<name>A0A4R5LN43_9GAMM</name>
<dbReference type="PANTHER" id="PTHR43157">
    <property type="entry name" value="PHOSPHATIDYLINOSITOL-GLYCAN BIOSYNTHESIS CLASS F PROTEIN-RELATED"/>
    <property type="match status" value="1"/>
</dbReference>
<dbReference type="AlphaFoldDB" id="A0A4R5LN43"/>